<proteinExistence type="predicted"/>
<dbReference type="Proteomes" id="UP000664385">
    <property type="component" value="Unassembled WGS sequence"/>
</dbReference>
<name>A0A939DVL8_9MICO</name>
<comment type="caution">
    <text evidence="2">The sequence shown here is derived from an EMBL/GenBank/DDBJ whole genome shotgun (WGS) entry which is preliminary data.</text>
</comment>
<gene>
    <name evidence="2" type="ORF">JF543_08990</name>
</gene>
<dbReference type="EMBL" id="JAEMWU010000001">
    <property type="protein sequence ID" value="MBN8206095.1"/>
    <property type="molecule type" value="Genomic_DNA"/>
</dbReference>
<evidence type="ECO:0008006" key="4">
    <source>
        <dbReference type="Google" id="ProtNLM"/>
    </source>
</evidence>
<evidence type="ECO:0000313" key="2">
    <source>
        <dbReference type="EMBL" id="MBN8206095.1"/>
    </source>
</evidence>
<protein>
    <recommendedName>
        <fullName evidence="4">Peptidylprolyl isomerase</fullName>
    </recommendedName>
</protein>
<feature type="chain" id="PRO_5037416338" description="Peptidylprolyl isomerase" evidence="1">
    <location>
        <begin position="24"/>
        <end position="302"/>
    </location>
</feature>
<sequence length="302" mass="30733">MRKTTAALSALALSALALTGCSAVPGNDAADCDRVSSTGLAASVEVVGTFGTPQVAIDMPVRASEVKYTDLIVGDGPAIAASNQNAIMTRLLVNGDTGEPIHSALSVWSPDSAAAEFPGVEQALECATEGSRVAVAIPAADLPEGLAPQIGLGADASLVAVYDIQYTLLPKAEGDDVFNTTRGIPSVVRAPDGRPGIIVPGSAAPDTVVVETLIDGRGEAVADGTPMFHYTAVDWANRSVVGSSWDGPVMLNAQSLPEEVAQAISEATIGSQVMVIVPDETGDAVTYVVDILGVIPEELAQG</sequence>
<evidence type="ECO:0000256" key="1">
    <source>
        <dbReference type="SAM" id="SignalP"/>
    </source>
</evidence>
<dbReference type="PROSITE" id="PS51257">
    <property type="entry name" value="PROKAR_LIPOPROTEIN"/>
    <property type="match status" value="1"/>
</dbReference>
<organism evidence="2 3">
    <name type="scientific">Microbacterium esteraromaticum</name>
    <dbReference type="NCBI Taxonomy" id="57043"/>
    <lineage>
        <taxon>Bacteria</taxon>
        <taxon>Bacillati</taxon>
        <taxon>Actinomycetota</taxon>
        <taxon>Actinomycetes</taxon>
        <taxon>Micrococcales</taxon>
        <taxon>Microbacteriaceae</taxon>
        <taxon>Microbacterium</taxon>
    </lineage>
</organism>
<reference evidence="2" key="1">
    <citation type="submission" date="2020-12" db="EMBL/GenBank/DDBJ databases">
        <title>PHA producing bacteria isolated from mangrove.</title>
        <authorList>
            <person name="Zheng W."/>
            <person name="Yu S."/>
            <person name="Huang Y."/>
        </authorList>
    </citation>
    <scope>NUCLEOTIDE SEQUENCE</scope>
    <source>
        <strain evidence="2">GN8-5</strain>
    </source>
</reference>
<dbReference type="AlphaFoldDB" id="A0A939DVL8"/>
<keyword evidence="1" id="KW-0732">Signal</keyword>
<accession>A0A939DVL8</accession>
<evidence type="ECO:0000313" key="3">
    <source>
        <dbReference type="Proteomes" id="UP000664385"/>
    </source>
</evidence>
<feature type="signal peptide" evidence="1">
    <location>
        <begin position="1"/>
        <end position="23"/>
    </location>
</feature>
<dbReference type="RefSeq" id="WP_206823792.1">
    <property type="nucleotide sequence ID" value="NZ_JAEMWU010000001.1"/>
</dbReference>